<accession>A0A835P4P5</accession>
<protein>
    <submittedName>
        <fullName evidence="1">Uncharacterized protein</fullName>
    </submittedName>
</protein>
<name>A0A835P4P5_VANPL</name>
<gene>
    <name evidence="1" type="ORF">HPP92_028637</name>
</gene>
<evidence type="ECO:0000313" key="1">
    <source>
        <dbReference type="EMBL" id="KAG0446870.1"/>
    </source>
</evidence>
<organism evidence="1 2">
    <name type="scientific">Vanilla planifolia</name>
    <name type="common">Vanilla</name>
    <dbReference type="NCBI Taxonomy" id="51239"/>
    <lineage>
        <taxon>Eukaryota</taxon>
        <taxon>Viridiplantae</taxon>
        <taxon>Streptophyta</taxon>
        <taxon>Embryophyta</taxon>
        <taxon>Tracheophyta</taxon>
        <taxon>Spermatophyta</taxon>
        <taxon>Magnoliopsida</taxon>
        <taxon>Liliopsida</taxon>
        <taxon>Asparagales</taxon>
        <taxon>Orchidaceae</taxon>
        <taxon>Vanilloideae</taxon>
        <taxon>Vanilleae</taxon>
        <taxon>Vanilla</taxon>
    </lineage>
</organism>
<reference evidence="1 2" key="1">
    <citation type="journal article" date="2020" name="Nat. Food">
        <title>A phased Vanilla planifolia genome enables genetic improvement of flavour and production.</title>
        <authorList>
            <person name="Hasing T."/>
            <person name="Tang H."/>
            <person name="Brym M."/>
            <person name="Khazi F."/>
            <person name="Huang T."/>
            <person name="Chambers A.H."/>
        </authorList>
    </citation>
    <scope>NUCLEOTIDE SEQUENCE [LARGE SCALE GENOMIC DNA]</scope>
    <source>
        <tissue evidence="1">Leaf</tissue>
    </source>
</reference>
<proteinExistence type="predicted"/>
<sequence>MDHVLDAMDVLQRCIDTCVVDEFHPTEAVNKILADDVWSSKHANICSPMNMEEMVRQGMD</sequence>
<evidence type="ECO:0000313" key="2">
    <source>
        <dbReference type="Proteomes" id="UP000636800"/>
    </source>
</evidence>
<keyword evidence="2" id="KW-1185">Reference proteome</keyword>
<comment type="caution">
    <text evidence="1">The sequence shown here is derived from an EMBL/GenBank/DDBJ whole genome shotgun (WGS) entry which is preliminary data.</text>
</comment>
<dbReference type="OrthoDB" id="21463at2759"/>
<dbReference type="AlphaFoldDB" id="A0A835P4P5"/>
<dbReference type="Proteomes" id="UP000636800">
    <property type="component" value="Unassembled WGS sequence"/>
</dbReference>
<dbReference type="EMBL" id="JADCNL010000538">
    <property type="protein sequence ID" value="KAG0446870.1"/>
    <property type="molecule type" value="Genomic_DNA"/>
</dbReference>